<name>A0A8J4FTH5_9CHLO</name>
<feature type="compositionally biased region" description="Low complexity" evidence="1">
    <location>
        <begin position="130"/>
        <end position="147"/>
    </location>
</feature>
<keyword evidence="4" id="KW-1185">Reference proteome</keyword>
<evidence type="ECO:0000313" key="3">
    <source>
        <dbReference type="EMBL" id="GIM09940.1"/>
    </source>
</evidence>
<evidence type="ECO:0000313" key="4">
    <source>
        <dbReference type="Proteomes" id="UP000747110"/>
    </source>
</evidence>
<evidence type="ECO:0000256" key="1">
    <source>
        <dbReference type="SAM" id="MobiDB-lite"/>
    </source>
</evidence>
<organism evidence="2 4">
    <name type="scientific">Volvox reticuliferus</name>
    <dbReference type="NCBI Taxonomy" id="1737510"/>
    <lineage>
        <taxon>Eukaryota</taxon>
        <taxon>Viridiplantae</taxon>
        <taxon>Chlorophyta</taxon>
        <taxon>core chlorophytes</taxon>
        <taxon>Chlorophyceae</taxon>
        <taxon>CS clade</taxon>
        <taxon>Chlamydomonadales</taxon>
        <taxon>Volvocaceae</taxon>
        <taxon>Volvox</taxon>
    </lineage>
</organism>
<feature type="region of interest" description="Disordered" evidence="1">
    <location>
        <begin position="130"/>
        <end position="149"/>
    </location>
</feature>
<dbReference type="EMBL" id="BNCP01000035">
    <property type="protein sequence ID" value="GIL86277.1"/>
    <property type="molecule type" value="Genomic_DNA"/>
</dbReference>
<feature type="region of interest" description="Disordered" evidence="1">
    <location>
        <begin position="367"/>
        <end position="387"/>
    </location>
</feature>
<proteinExistence type="predicted"/>
<dbReference type="Proteomes" id="UP000747110">
    <property type="component" value="Unassembled WGS sequence"/>
</dbReference>
<protein>
    <submittedName>
        <fullName evidence="2">Uncharacterized protein</fullName>
    </submittedName>
</protein>
<dbReference type="AlphaFoldDB" id="A0A8J4FTH5"/>
<comment type="caution">
    <text evidence="2">The sequence shown here is derived from an EMBL/GenBank/DDBJ whole genome shotgun (WGS) entry which is preliminary data.</text>
</comment>
<feature type="region of interest" description="Disordered" evidence="1">
    <location>
        <begin position="319"/>
        <end position="339"/>
    </location>
</feature>
<reference evidence="2" key="1">
    <citation type="journal article" date="2021" name="Proc. Natl. Acad. Sci. U.S.A.">
        <title>Three genomes in the algal genus Volvox reveal the fate of a haploid sex-determining region after a transition to homothallism.</title>
        <authorList>
            <person name="Yamamoto K."/>
            <person name="Hamaji T."/>
            <person name="Kawai-Toyooka H."/>
            <person name="Matsuzaki R."/>
            <person name="Takahashi F."/>
            <person name="Nishimura Y."/>
            <person name="Kawachi M."/>
            <person name="Noguchi H."/>
            <person name="Minakuchi Y."/>
            <person name="Umen J.G."/>
            <person name="Toyoda A."/>
            <person name="Nozaki H."/>
        </authorList>
    </citation>
    <scope>NUCLEOTIDE SEQUENCE</scope>
    <source>
        <strain evidence="3">NIES-3785</strain>
        <strain evidence="2">NIES-3786</strain>
    </source>
</reference>
<dbReference type="Proteomes" id="UP000722791">
    <property type="component" value="Unassembled WGS sequence"/>
</dbReference>
<feature type="compositionally biased region" description="Low complexity" evidence="1">
    <location>
        <begin position="371"/>
        <end position="385"/>
    </location>
</feature>
<dbReference type="OrthoDB" id="552337at2759"/>
<accession>A0A8J4FTH5</accession>
<sequence length="865" mass="90834">MSHYVGTTVFIAVIGWVTFYSSIQALAAICPYCVSLWDLQSITSGPIFEQLNQASGRNHTDLVLVTGDTSASHSLAQPIFVHNTLISAEGSSNPGLYLGNYPQRLVLGEDVILTLQGLLVYNVAAKFSSNNNGSSSTSNSSSSSSSNGDGTDVWSLSLDSFSLSPGSLLRFVHSRVVLQDCQVAQQLYDAASEQRQPQPPGFNITQGLPPDVYILHWSTPKLEMENVLLTCNAVCGSESGGVRTLRVTTAAALREALRVVSDHVDGCSAYELELAANLSLAEAWDSGGGAAAAGGGISGSLRRLLTASVSASAAVSRLHPSLGPTRSAGDANDWGNTLPRRGRKLATADAGMGSAVRVTVNLTLRGVAPGSSSSPSPSPSLSSSSPSPPEAVVLDAALLRSVFLVQPPARISLERITLINLASPQTGVLALPMYFVASANISTATGTGTAPLRFEDNINSTGVARVALRNVTLVLAQDELLYESTWLQSYAEGLTSSTGLSRDQAAWLRNVILEAELQFLSLDSISVSRFRFMDIDAADLQITSKVPTGFTLSQPTIGISHFAPTPLDSYPQILAVNSTAALVSALNASAGNLNSQPGLFEAYPGVPSMAAVSLDDYNRTAASVYAPVSYGRVVLQRSYVVGPYMNVISSAAAAGGVLPPPVLDFGHTRSTWAAWGGSGFSLTLRNLTLVGLSSPARWPSDRLVRCLDFPVWALEGSRLPSLSGDPPALILVGATVSVSPQELDVWTACYQILTGSSQVQQQQDATVLLEACRSLGLVVFKARRIVDSRALQIELLQVGGEGEGETVVLVTGTSDLGAQYLAKLQSRSRIPGKQLCRVKTNLVRGTSKAAAGLAGLLGSNLRTQG</sequence>
<dbReference type="EMBL" id="BNCQ01000033">
    <property type="protein sequence ID" value="GIM09940.1"/>
    <property type="molecule type" value="Genomic_DNA"/>
</dbReference>
<gene>
    <name evidence="2" type="ORF">Vretifemale_14683</name>
    <name evidence="3" type="ORF">Vretimale_13723</name>
</gene>
<evidence type="ECO:0000313" key="2">
    <source>
        <dbReference type="EMBL" id="GIL86277.1"/>
    </source>
</evidence>